<keyword evidence="1" id="KW-0472">Membrane</keyword>
<dbReference type="AlphaFoldDB" id="A0A9D3LZP5"/>
<feature type="transmembrane region" description="Helical" evidence="1">
    <location>
        <begin position="66"/>
        <end position="83"/>
    </location>
</feature>
<dbReference type="EC" id="2.7.8.29" evidence="1"/>
<evidence type="ECO:0000313" key="4">
    <source>
        <dbReference type="Proteomes" id="UP001044222"/>
    </source>
</evidence>
<dbReference type="InterPro" id="IPR004277">
    <property type="entry name" value="PSS"/>
</dbReference>
<keyword evidence="1" id="KW-0443">Lipid metabolism</keyword>
<feature type="transmembrane region" description="Helical" evidence="1">
    <location>
        <begin position="95"/>
        <end position="116"/>
    </location>
</feature>
<comment type="similarity">
    <text evidence="1">Belongs to the phosphatidyl serine synthase family.</text>
</comment>
<comment type="subcellular location">
    <subcellularLocation>
        <location evidence="1">Endoplasmic reticulum membrane</location>
        <topology evidence="1">Multi-pass membrane protein</topology>
    </subcellularLocation>
</comment>
<gene>
    <name evidence="3" type="ORF">ANANG_G00201110</name>
</gene>
<dbReference type="Pfam" id="PF03034">
    <property type="entry name" value="PSS"/>
    <property type="match status" value="1"/>
</dbReference>
<dbReference type="GO" id="GO:0106245">
    <property type="term" value="F:L-serine-phosphatidylethanolamine phosphatidyltransferase activity"/>
    <property type="evidence" value="ECO:0007669"/>
    <property type="project" value="UniProtKB-UniRule"/>
</dbReference>
<comment type="function">
    <text evidence="1">Catalyzes a base-exchange reaction in which the polar head group of phosphatidylethanolamine (PE) is replaced by L-serine.</text>
</comment>
<comment type="pathway">
    <text evidence="1">Phospholipid metabolism; phosphatidylserine biosynthesis.</text>
</comment>
<dbReference type="GO" id="GO:0005789">
    <property type="term" value="C:endoplasmic reticulum membrane"/>
    <property type="evidence" value="ECO:0007669"/>
    <property type="project" value="UniProtKB-SubCell"/>
</dbReference>
<accession>A0A9D3LZP5</accession>
<name>A0A9D3LZP5_ANGAN</name>
<evidence type="ECO:0000313" key="3">
    <source>
        <dbReference type="EMBL" id="KAG5839077.1"/>
    </source>
</evidence>
<evidence type="ECO:0000256" key="2">
    <source>
        <dbReference type="SAM" id="MobiDB-lite"/>
    </source>
</evidence>
<dbReference type="GO" id="GO:0006659">
    <property type="term" value="P:phosphatidylserine biosynthetic process"/>
    <property type="evidence" value="ECO:0007669"/>
    <property type="project" value="UniProtKB-UniRule"/>
</dbReference>
<keyword evidence="1" id="KW-0812">Transmembrane</keyword>
<feature type="region of interest" description="Disordered" evidence="2">
    <location>
        <begin position="174"/>
        <end position="222"/>
    </location>
</feature>
<keyword evidence="1" id="KW-0808">Transferase</keyword>
<feature type="transmembrane region" description="Helical" evidence="1">
    <location>
        <begin position="28"/>
        <end position="46"/>
    </location>
</feature>
<organism evidence="3 4">
    <name type="scientific">Anguilla anguilla</name>
    <name type="common">European freshwater eel</name>
    <name type="synonym">Muraena anguilla</name>
    <dbReference type="NCBI Taxonomy" id="7936"/>
    <lineage>
        <taxon>Eukaryota</taxon>
        <taxon>Metazoa</taxon>
        <taxon>Chordata</taxon>
        <taxon>Craniata</taxon>
        <taxon>Vertebrata</taxon>
        <taxon>Euteleostomi</taxon>
        <taxon>Actinopterygii</taxon>
        <taxon>Neopterygii</taxon>
        <taxon>Teleostei</taxon>
        <taxon>Anguilliformes</taxon>
        <taxon>Anguillidae</taxon>
        <taxon>Anguilla</taxon>
    </lineage>
</organism>
<feature type="compositionally biased region" description="Basic and acidic residues" evidence="2">
    <location>
        <begin position="175"/>
        <end position="194"/>
    </location>
</feature>
<reference evidence="3" key="1">
    <citation type="submission" date="2021-01" db="EMBL/GenBank/DDBJ databases">
        <title>A chromosome-scale assembly of European eel, Anguilla anguilla.</title>
        <authorList>
            <person name="Henkel C."/>
            <person name="Jong-Raadsen S.A."/>
            <person name="Dufour S."/>
            <person name="Weltzien F.-A."/>
            <person name="Palstra A.P."/>
            <person name="Pelster B."/>
            <person name="Spaink H.P."/>
            <person name="Van Den Thillart G.E."/>
            <person name="Jansen H."/>
            <person name="Zahm M."/>
            <person name="Klopp C."/>
            <person name="Cedric C."/>
            <person name="Louis A."/>
            <person name="Berthelot C."/>
            <person name="Parey E."/>
            <person name="Roest Crollius H."/>
            <person name="Montfort J."/>
            <person name="Robinson-Rechavi M."/>
            <person name="Bucao C."/>
            <person name="Bouchez O."/>
            <person name="Gislard M."/>
            <person name="Lluch J."/>
            <person name="Milhes M."/>
            <person name="Lampietro C."/>
            <person name="Lopez Roques C."/>
            <person name="Donnadieu C."/>
            <person name="Braasch I."/>
            <person name="Desvignes T."/>
            <person name="Postlethwait J."/>
            <person name="Bobe J."/>
            <person name="Guiguen Y."/>
            <person name="Dirks R."/>
        </authorList>
    </citation>
    <scope>NUCLEOTIDE SEQUENCE</scope>
    <source>
        <strain evidence="3">Tag_6206</strain>
        <tissue evidence="3">Liver</tissue>
    </source>
</reference>
<comment type="catalytic activity">
    <reaction evidence="1">
        <text>a 1,2-diacyl-sn-glycero-3-phosphoethanolamine + L-serine = a 1,2-diacyl-sn-glycero-3-phospho-L-serine + ethanolamine</text>
        <dbReference type="Rhea" id="RHEA:27606"/>
        <dbReference type="ChEBI" id="CHEBI:33384"/>
        <dbReference type="ChEBI" id="CHEBI:57262"/>
        <dbReference type="ChEBI" id="CHEBI:57603"/>
        <dbReference type="ChEBI" id="CHEBI:64612"/>
        <dbReference type="EC" id="2.7.8.29"/>
    </reaction>
</comment>
<keyword evidence="1" id="KW-1208">Phospholipid metabolism</keyword>
<keyword evidence="1" id="KW-0444">Lipid biosynthesis</keyword>
<proteinExistence type="inferred from homology"/>
<sequence length="222" mass="25069">MFSPIMQFLLAELNTFYLKFVLWMPPEHYLVLLRLVFFVNVGGVAMREIYDFMDDPKFHKKLGQQAWLVAAITVTEFLIVVKYDPHTIMLPIPFFVMQCWVLGIVLILTWTLWRFFHPARQPRYPLPPPPSPPIPFSTSRGIVGKEAPPCSSCSERLVSGEAMSMCSEVGGDITMRYKETQRRRQEGAGDRDRGNGGGNGGSATTGRSKLNGSSESLKHRKS</sequence>
<dbReference type="Proteomes" id="UP001044222">
    <property type="component" value="Chromosome 11"/>
</dbReference>
<comment type="caution">
    <text evidence="1">Lacks conserved residue(s) required for the propagation of feature annotation.</text>
</comment>
<keyword evidence="1" id="KW-1133">Transmembrane helix</keyword>
<comment type="caution">
    <text evidence="3">The sequence shown here is derived from an EMBL/GenBank/DDBJ whole genome shotgun (WGS) entry which is preliminary data.</text>
</comment>
<keyword evidence="1" id="KW-0256">Endoplasmic reticulum</keyword>
<protein>
    <recommendedName>
        <fullName evidence="1">Phosphatidylserine synthase</fullName>
        <ecNumber evidence="1">2.7.8.29</ecNumber>
    </recommendedName>
    <alternativeName>
        <fullName evidence="1">Serine-exchange enzyme</fullName>
    </alternativeName>
</protein>
<dbReference type="EMBL" id="JAFIRN010000011">
    <property type="protein sequence ID" value="KAG5839077.1"/>
    <property type="molecule type" value="Genomic_DNA"/>
</dbReference>
<evidence type="ECO:0000256" key="1">
    <source>
        <dbReference type="RuleBase" id="RU368094"/>
    </source>
</evidence>
<keyword evidence="4" id="KW-1185">Reference proteome</keyword>
<keyword evidence="1" id="KW-0594">Phospholipid biosynthesis</keyword>